<keyword evidence="1 3" id="KW-0732">Signal</keyword>
<dbReference type="NCBIfam" id="TIGR04056">
    <property type="entry name" value="OMP_RagA_SusC"/>
    <property type="match status" value="1"/>
</dbReference>
<dbReference type="EMBL" id="QJHK01000003">
    <property type="protein sequence ID" value="PXY41797.1"/>
    <property type="molecule type" value="Genomic_DNA"/>
</dbReference>
<proteinExistence type="inferred from homology"/>
<dbReference type="GO" id="GO:0009279">
    <property type="term" value="C:cell outer membrane"/>
    <property type="evidence" value="ECO:0007669"/>
    <property type="project" value="UniProtKB-SubCell"/>
</dbReference>
<dbReference type="InterPro" id="IPR008969">
    <property type="entry name" value="CarboxyPept-like_regulatory"/>
</dbReference>
<gene>
    <name evidence="5" type="ORF">DMB65_04315</name>
</gene>
<dbReference type="RefSeq" id="WP_110305452.1">
    <property type="nucleotide sequence ID" value="NZ_QJHK01000003.1"/>
</dbReference>
<protein>
    <submittedName>
        <fullName evidence="5">SusC/RagA family TonB-linked outer membrane protein</fullName>
    </submittedName>
</protein>
<dbReference type="PROSITE" id="PS52016">
    <property type="entry name" value="TONB_DEPENDENT_REC_3"/>
    <property type="match status" value="1"/>
</dbReference>
<evidence type="ECO:0000256" key="3">
    <source>
        <dbReference type="SAM" id="SignalP"/>
    </source>
</evidence>
<dbReference type="InterPro" id="IPR039426">
    <property type="entry name" value="TonB-dep_rcpt-like"/>
</dbReference>
<feature type="signal peptide" evidence="3">
    <location>
        <begin position="1"/>
        <end position="23"/>
    </location>
</feature>
<dbReference type="SUPFAM" id="SSF49464">
    <property type="entry name" value="Carboxypeptidase regulatory domain-like"/>
    <property type="match status" value="1"/>
</dbReference>
<dbReference type="AlphaFoldDB" id="A0A2V4BT36"/>
<keyword evidence="6" id="KW-1185">Reference proteome</keyword>
<dbReference type="PANTHER" id="PTHR30069">
    <property type="entry name" value="TONB-DEPENDENT OUTER MEMBRANE RECEPTOR"/>
    <property type="match status" value="1"/>
</dbReference>
<dbReference type="InterPro" id="IPR037066">
    <property type="entry name" value="Plug_dom_sf"/>
</dbReference>
<dbReference type="PANTHER" id="PTHR30069:SF29">
    <property type="entry name" value="HEMOGLOBIN AND HEMOGLOBIN-HAPTOGLOBIN-BINDING PROTEIN 1-RELATED"/>
    <property type="match status" value="1"/>
</dbReference>
<reference evidence="5 6" key="1">
    <citation type="submission" date="2018-05" db="EMBL/GenBank/DDBJ databases">
        <title>Flavobacterium sp. strain IMCC34759, incomplete genome.</title>
        <authorList>
            <person name="Joung Y."/>
            <person name="Cho J."/>
        </authorList>
    </citation>
    <scope>NUCLEOTIDE SEQUENCE [LARGE SCALE GENOMIC DNA]</scope>
    <source>
        <strain evidence="5 6">IMCC34759</strain>
    </source>
</reference>
<comment type="similarity">
    <text evidence="2">Belongs to the TonB-dependent receptor family.</text>
</comment>
<keyword evidence="2" id="KW-0813">Transport</keyword>
<dbReference type="Gene3D" id="2.60.40.1120">
    <property type="entry name" value="Carboxypeptidase-like, regulatory domain"/>
    <property type="match status" value="1"/>
</dbReference>
<evidence type="ECO:0000313" key="6">
    <source>
        <dbReference type="Proteomes" id="UP000247903"/>
    </source>
</evidence>
<keyword evidence="2" id="KW-0472">Membrane</keyword>
<dbReference type="Gene3D" id="2.170.130.10">
    <property type="entry name" value="TonB-dependent receptor, plug domain"/>
    <property type="match status" value="1"/>
</dbReference>
<keyword evidence="2" id="KW-0998">Cell outer membrane</keyword>
<evidence type="ECO:0000256" key="2">
    <source>
        <dbReference type="PROSITE-ProRule" id="PRU01360"/>
    </source>
</evidence>
<dbReference type="GO" id="GO:0015344">
    <property type="term" value="F:siderophore uptake transmembrane transporter activity"/>
    <property type="evidence" value="ECO:0007669"/>
    <property type="project" value="TreeGrafter"/>
</dbReference>
<dbReference type="InterPro" id="IPR023997">
    <property type="entry name" value="TonB-dep_OMP_SusC/RagA_CS"/>
</dbReference>
<dbReference type="InterPro" id="IPR012910">
    <property type="entry name" value="Plug_dom"/>
</dbReference>
<dbReference type="SUPFAM" id="SSF56935">
    <property type="entry name" value="Porins"/>
    <property type="match status" value="1"/>
</dbReference>
<organism evidence="5 6">
    <name type="scientific">Flavobacterium cheongpyeongense</name>
    <dbReference type="NCBI Taxonomy" id="2212651"/>
    <lineage>
        <taxon>Bacteria</taxon>
        <taxon>Pseudomonadati</taxon>
        <taxon>Bacteroidota</taxon>
        <taxon>Flavobacteriia</taxon>
        <taxon>Flavobacteriales</taxon>
        <taxon>Flavobacteriaceae</taxon>
        <taxon>Flavobacterium</taxon>
    </lineage>
</organism>
<dbReference type="Pfam" id="PF13715">
    <property type="entry name" value="CarbopepD_reg_2"/>
    <property type="match status" value="1"/>
</dbReference>
<dbReference type="InterPro" id="IPR023996">
    <property type="entry name" value="TonB-dep_OMP_SusC/RagA"/>
</dbReference>
<feature type="chain" id="PRO_5016043649" evidence="3">
    <location>
        <begin position="24"/>
        <end position="1127"/>
    </location>
</feature>
<evidence type="ECO:0000259" key="4">
    <source>
        <dbReference type="Pfam" id="PF07715"/>
    </source>
</evidence>
<comment type="caution">
    <text evidence="5">The sequence shown here is derived from an EMBL/GenBank/DDBJ whole genome shotgun (WGS) entry which is preliminary data.</text>
</comment>
<feature type="domain" description="TonB-dependent receptor plug" evidence="4">
    <location>
        <begin position="120"/>
        <end position="238"/>
    </location>
</feature>
<keyword evidence="2" id="KW-0812">Transmembrane</keyword>
<evidence type="ECO:0000313" key="5">
    <source>
        <dbReference type="EMBL" id="PXY41797.1"/>
    </source>
</evidence>
<dbReference type="Proteomes" id="UP000247903">
    <property type="component" value="Unassembled WGS sequence"/>
</dbReference>
<sequence>MKQALIKRCSFILFALMSIVTYAQTGSSQIKITGTVTDNSGLLLPGVNVTEKSTKNTVTTDYSGRYQINVKPGATLVFSFIGMKKIEIPLNGRTNLDAKLQEDSNVLDDIVVVAYGTQKKNNITGAIATIDMEKIQDLPVSNLSEALRGQVPGVSINGGSGRPGTAADIQIRQTFSLSKDGGNDLPLIVIDDMVQIDPTTGRSSLDTFNRLDPSEIESLTVLKDGSAAIYGSRASQGAIIVKTKRGKSGVTKFNYISQFAVNDAVSHSKTMNSYQYGLWANRFLIADNRAGTNNASLFSADELEQMKNLNYDWLDKAWKPAIQQKHALTVSGGNDKATYFAGANYFTQGANLGEQQYDKWNFRAGMTAKVSKNLDFSASVSALTGHTEKSYSKASANINDSSYGSKANGGGEQQDYGYLLHMPKYIPWQTTVNGQEYWMSPFPRTDRNLGSANANTTIAGWNYFATLDNGSKSINDDFGYNVNMSLNYKVPFIRGLSFKGTFARSENIDKTEQIQLPYVMARIKNYETQDNHLASGATDSDYSIDTNVRNARVYYDTALNKSTQTNFFANYDRTFGNHEISAMAAVEKSEAEYNSTRLAYEGTTADYLGTYLTAGTLSTSNSTALRGESGTLSYLGRLNYSYKSKYLFQFVFRTDASTKFAPENYYGFFPSLQAGWVMSKEDWFQDILPGVNNFKLRYSIGKTGKDNILPWRWATYYDIIADKGYVFGTGTTAGVNAGGTLGSGINTRVSPNRNVGWDATVKNNFGIDAAFLRNRLQITTDLYYDRTKEMLTAAASTVGVPISVGGGFAEENLASIDAWGAEFSINWNDKIKDNFRYNVGVNFGFASAKQGAYYDVPYALPSTNQRREDTSLIYPQWGFQTWKDTSTRDGILRTDEDIQKYWNYLTERATAAGGTPNYNGIIDVSGMRRGMLAYKDLGGVFDSTTGVQKGPDGRIMTGEDFTKLVNKNKTYGFTTNLGMSYKSFFMKTQIATSWGGYRSVDVVKQGVGSTHNMWAHESYWSDMYGDDNTDGKYPNLAYYDSSMLGSASDFWQLNTFRCTVRNLTLGFQLPKEILSELKISNASIGVTGNNLWDLYNPYPDHYRNMYDTSYEAYPTLRTWSVNLNITF</sequence>
<evidence type="ECO:0000256" key="1">
    <source>
        <dbReference type="ARBA" id="ARBA00022729"/>
    </source>
</evidence>
<dbReference type="Pfam" id="PF07715">
    <property type="entry name" value="Plug"/>
    <property type="match status" value="1"/>
</dbReference>
<dbReference type="NCBIfam" id="TIGR04057">
    <property type="entry name" value="SusC_RagA_signa"/>
    <property type="match status" value="1"/>
</dbReference>
<accession>A0A2V4BT36</accession>
<dbReference type="GO" id="GO:0044718">
    <property type="term" value="P:siderophore transmembrane transport"/>
    <property type="evidence" value="ECO:0007669"/>
    <property type="project" value="TreeGrafter"/>
</dbReference>
<comment type="subcellular location">
    <subcellularLocation>
        <location evidence="2">Cell outer membrane</location>
        <topology evidence="2">Multi-pass membrane protein</topology>
    </subcellularLocation>
</comment>
<dbReference type="OrthoDB" id="9768177at2"/>
<keyword evidence="2" id="KW-1134">Transmembrane beta strand</keyword>
<name>A0A2V4BT36_9FLAO</name>